<dbReference type="InParanoid" id="A0A6C2YT54"/>
<dbReference type="InterPro" id="IPR050275">
    <property type="entry name" value="PGM_Phosphatase"/>
</dbReference>
<dbReference type="RefSeq" id="WP_162659936.1">
    <property type="nucleotide sequence ID" value="NZ_LR593887.1"/>
</dbReference>
<dbReference type="InterPro" id="IPR001345">
    <property type="entry name" value="PG/BPGM_mutase_AS"/>
</dbReference>
<protein>
    <recommendedName>
        <fullName evidence="3">Histidine phosphatase family protein</fullName>
    </recommendedName>
</protein>
<dbReference type="PROSITE" id="PS00175">
    <property type="entry name" value="PG_MUTASE"/>
    <property type="match status" value="1"/>
</dbReference>
<evidence type="ECO:0008006" key="3">
    <source>
        <dbReference type="Google" id="ProtNLM"/>
    </source>
</evidence>
<reference evidence="1" key="1">
    <citation type="submission" date="2019-04" db="EMBL/GenBank/DDBJ databases">
        <authorList>
            <consortium name="Science for Life Laboratories"/>
        </authorList>
    </citation>
    <scope>NUCLEOTIDE SEQUENCE</scope>
    <source>
        <strain evidence="1">MBLW1</strain>
    </source>
</reference>
<dbReference type="Proteomes" id="UP000464378">
    <property type="component" value="Chromosome"/>
</dbReference>
<dbReference type="Gene3D" id="3.40.50.1240">
    <property type="entry name" value="Phosphoglycerate mutase-like"/>
    <property type="match status" value="1"/>
</dbReference>
<dbReference type="PANTHER" id="PTHR48100">
    <property type="entry name" value="BROAD-SPECIFICITY PHOSPHATASE YOR283W-RELATED"/>
    <property type="match status" value="1"/>
</dbReference>
<gene>
    <name evidence="1" type="ORF">GMBLW1_42750</name>
</gene>
<dbReference type="EMBL" id="LR586016">
    <property type="protein sequence ID" value="VIP04918.1"/>
    <property type="molecule type" value="Genomic_DNA"/>
</dbReference>
<dbReference type="InterPro" id="IPR013078">
    <property type="entry name" value="His_Pase_superF_clade-1"/>
</dbReference>
<dbReference type="KEGG" id="tim:GMBLW1_42750"/>
<dbReference type="GO" id="GO:0016791">
    <property type="term" value="F:phosphatase activity"/>
    <property type="evidence" value="ECO:0007669"/>
    <property type="project" value="TreeGrafter"/>
</dbReference>
<dbReference type="SUPFAM" id="SSF53254">
    <property type="entry name" value="Phosphoglycerate mutase-like"/>
    <property type="match status" value="1"/>
</dbReference>
<dbReference type="AlphaFoldDB" id="A0A6C2YT54"/>
<dbReference type="SMART" id="SM00855">
    <property type="entry name" value="PGAM"/>
    <property type="match status" value="1"/>
</dbReference>
<organism evidence="1">
    <name type="scientific">Tuwongella immobilis</name>
    <dbReference type="NCBI Taxonomy" id="692036"/>
    <lineage>
        <taxon>Bacteria</taxon>
        <taxon>Pseudomonadati</taxon>
        <taxon>Planctomycetota</taxon>
        <taxon>Planctomycetia</taxon>
        <taxon>Gemmatales</taxon>
        <taxon>Gemmataceae</taxon>
        <taxon>Tuwongella</taxon>
    </lineage>
</organism>
<accession>A0A6C2YT54</accession>
<name>A0A6C2YT54_9BACT</name>
<dbReference type="EMBL" id="LR593887">
    <property type="protein sequence ID" value="VTS07195.1"/>
    <property type="molecule type" value="Genomic_DNA"/>
</dbReference>
<dbReference type="CDD" id="cd07067">
    <property type="entry name" value="HP_PGM_like"/>
    <property type="match status" value="1"/>
</dbReference>
<sequence>MIWLIRHGESQSNAGLITGPNATVELTPTGQLQAEQIAAHWHEPPDRIVISPYRRTRQTAAPLIAKFPHVPVIEAAVYEFALLNSQQFAGVLPRDRYPLVQAYWQHANPHASHGEDSESFAHFAQRAQAFLTLAESWTGTTAVFTHEQFSRMVLLSILDPAPPTTQRMRQFLRHKAAVHLPNGMLLPIQKSAQHWLAGPIHTQHLSKLTGFFTE</sequence>
<proteinExistence type="predicted"/>
<evidence type="ECO:0000313" key="1">
    <source>
        <dbReference type="EMBL" id="VIP04918.1"/>
    </source>
</evidence>
<dbReference type="Pfam" id="PF00300">
    <property type="entry name" value="His_Phos_1"/>
    <property type="match status" value="1"/>
</dbReference>
<dbReference type="InterPro" id="IPR029033">
    <property type="entry name" value="His_PPase_superfam"/>
</dbReference>
<evidence type="ECO:0000313" key="2">
    <source>
        <dbReference type="Proteomes" id="UP000464378"/>
    </source>
</evidence>
<keyword evidence="2" id="KW-1185">Reference proteome</keyword>